<name>A0ABW2YWW3_9SPHI</name>
<comment type="caution">
    <text evidence="3">The sequence shown here is derived from an EMBL/GenBank/DDBJ whole genome shotgun (WGS) entry which is preliminary data.</text>
</comment>
<evidence type="ECO:0000256" key="1">
    <source>
        <dbReference type="SAM" id="SignalP"/>
    </source>
</evidence>
<dbReference type="InterPro" id="IPR007372">
    <property type="entry name" value="Lipid/polyisoprenoid-bd_YceI"/>
</dbReference>
<feature type="signal peptide" evidence="1">
    <location>
        <begin position="1"/>
        <end position="17"/>
    </location>
</feature>
<dbReference type="Proteomes" id="UP001596958">
    <property type="component" value="Unassembled WGS sequence"/>
</dbReference>
<accession>A0ABW2YWW3</accession>
<dbReference type="Pfam" id="PF04264">
    <property type="entry name" value="YceI"/>
    <property type="match status" value="1"/>
</dbReference>
<evidence type="ECO:0000259" key="2">
    <source>
        <dbReference type="Pfam" id="PF04264"/>
    </source>
</evidence>
<evidence type="ECO:0000313" key="4">
    <source>
        <dbReference type="Proteomes" id="UP001596958"/>
    </source>
</evidence>
<dbReference type="RefSeq" id="WP_377100711.1">
    <property type="nucleotide sequence ID" value="NZ_JBHTHU010000009.1"/>
</dbReference>
<sequence length="183" mass="20004">MKYIALILLVWMSSFQAGQDLYACKNARIALFSSAPIEDIAAASTSGTSVLNTTTGQLDFSVNISSFKFKKSLMQEHFNSEYLESDKYPKAVFKGKIQETINAAQNGTYPVTAVGELEVHGIKQSRTFPGKITVSNGTVSLAAEFMVKCADHDIKIPTIVFHNIAESIKINVNATYTLVPQSK</sequence>
<gene>
    <name evidence="3" type="ORF">ACFQZS_12505</name>
</gene>
<feature type="domain" description="Lipid/polyisoprenoid-binding YceI-like" evidence="2">
    <location>
        <begin position="46"/>
        <end position="175"/>
    </location>
</feature>
<evidence type="ECO:0000313" key="3">
    <source>
        <dbReference type="EMBL" id="MFD0750968.1"/>
    </source>
</evidence>
<dbReference type="InterPro" id="IPR036761">
    <property type="entry name" value="TTHA0802/YceI-like_sf"/>
</dbReference>
<protein>
    <submittedName>
        <fullName evidence="3">YceI family protein</fullName>
    </submittedName>
</protein>
<dbReference type="Gene3D" id="2.40.128.110">
    <property type="entry name" value="Lipid/polyisoprenoid-binding, YceI-like"/>
    <property type="match status" value="1"/>
</dbReference>
<keyword evidence="4" id="KW-1185">Reference proteome</keyword>
<feature type="chain" id="PRO_5045182209" evidence="1">
    <location>
        <begin position="18"/>
        <end position="183"/>
    </location>
</feature>
<reference evidence="4" key="1">
    <citation type="journal article" date="2019" name="Int. J. Syst. Evol. Microbiol.">
        <title>The Global Catalogue of Microorganisms (GCM) 10K type strain sequencing project: providing services to taxonomists for standard genome sequencing and annotation.</title>
        <authorList>
            <consortium name="The Broad Institute Genomics Platform"/>
            <consortium name="The Broad Institute Genome Sequencing Center for Infectious Disease"/>
            <person name="Wu L."/>
            <person name="Ma J."/>
        </authorList>
    </citation>
    <scope>NUCLEOTIDE SEQUENCE [LARGE SCALE GENOMIC DNA]</scope>
    <source>
        <strain evidence="4">CCUG 63418</strain>
    </source>
</reference>
<organism evidence="3 4">
    <name type="scientific">Mucilaginibacter calamicampi</name>
    <dbReference type="NCBI Taxonomy" id="1302352"/>
    <lineage>
        <taxon>Bacteria</taxon>
        <taxon>Pseudomonadati</taxon>
        <taxon>Bacteroidota</taxon>
        <taxon>Sphingobacteriia</taxon>
        <taxon>Sphingobacteriales</taxon>
        <taxon>Sphingobacteriaceae</taxon>
        <taxon>Mucilaginibacter</taxon>
    </lineage>
</organism>
<keyword evidence="1" id="KW-0732">Signal</keyword>
<dbReference type="SUPFAM" id="SSF101874">
    <property type="entry name" value="YceI-like"/>
    <property type="match status" value="1"/>
</dbReference>
<proteinExistence type="predicted"/>
<dbReference type="EMBL" id="JBHTHU010000009">
    <property type="protein sequence ID" value="MFD0750968.1"/>
    <property type="molecule type" value="Genomic_DNA"/>
</dbReference>